<comment type="subcellular location">
    <subcellularLocation>
        <location evidence="4">Cytoplasm</location>
    </subcellularLocation>
</comment>
<comment type="cofactor">
    <cofactor evidence="4">
        <name>Mg(2+)</name>
        <dbReference type="ChEBI" id="CHEBI:18420"/>
    </cofactor>
    <text evidence="4">Binds 1 Mg(2+) ion per subunit.</text>
</comment>
<dbReference type="GO" id="GO:0035494">
    <property type="term" value="P:SNARE complex disassembly"/>
    <property type="evidence" value="ECO:0007669"/>
    <property type="project" value="InterPro"/>
</dbReference>
<evidence type="ECO:0000256" key="2">
    <source>
        <dbReference type="ARBA" id="ARBA00022741"/>
    </source>
</evidence>
<dbReference type="SUPFAM" id="SSF52540">
    <property type="entry name" value="P-loop containing nucleoside triphosphate hydrolases"/>
    <property type="match status" value="2"/>
</dbReference>
<dbReference type="Gene3D" id="3.40.50.300">
    <property type="entry name" value="P-loop containing nucleotide triphosphate hydrolases"/>
    <property type="match status" value="2"/>
</dbReference>
<name>A0A0A9DK02_ARUDO</name>
<dbReference type="GO" id="GO:0043001">
    <property type="term" value="P:Golgi to plasma membrane protein transport"/>
    <property type="evidence" value="ECO:0007669"/>
    <property type="project" value="TreeGrafter"/>
</dbReference>
<dbReference type="AlphaFoldDB" id="A0A0A9DK02"/>
<keyword evidence="4" id="KW-0378">Hydrolase</keyword>
<keyword evidence="4" id="KW-0460">Magnesium</keyword>
<organism evidence="5">
    <name type="scientific">Arundo donax</name>
    <name type="common">Giant reed</name>
    <name type="synonym">Donax arundinaceus</name>
    <dbReference type="NCBI Taxonomy" id="35708"/>
    <lineage>
        <taxon>Eukaryota</taxon>
        <taxon>Viridiplantae</taxon>
        <taxon>Streptophyta</taxon>
        <taxon>Embryophyta</taxon>
        <taxon>Tracheophyta</taxon>
        <taxon>Spermatophyta</taxon>
        <taxon>Magnoliopsida</taxon>
        <taxon>Liliopsida</taxon>
        <taxon>Poales</taxon>
        <taxon>Poaceae</taxon>
        <taxon>PACMAD clade</taxon>
        <taxon>Arundinoideae</taxon>
        <taxon>Arundineae</taxon>
        <taxon>Arundo</taxon>
    </lineage>
</organism>
<dbReference type="GO" id="GO:0006891">
    <property type="term" value="P:intra-Golgi vesicle-mediated transport"/>
    <property type="evidence" value="ECO:0007669"/>
    <property type="project" value="TreeGrafter"/>
</dbReference>
<dbReference type="GO" id="GO:0046872">
    <property type="term" value="F:metal ion binding"/>
    <property type="evidence" value="ECO:0007669"/>
    <property type="project" value="UniProtKB-UniRule"/>
</dbReference>
<comment type="catalytic activity">
    <reaction evidence="4">
        <text>ATP + H2O = ADP + phosphate + H(+)</text>
        <dbReference type="Rhea" id="RHEA:13065"/>
        <dbReference type="ChEBI" id="CHEBI:15377"/>
        <dbReference type="ChEBI" id="CHEBI:15378"/>
        <dbReference type="ChEBI" id="CHEBI:30616"/>
        <dbReference type="ChEBI" id="CHEBI:43474"/>
        <dbReference type="ChEBI" id="CHEBI:456216"/>
        <dbReference type="EC" id="3.6.4.6"/>
    </reaction>
</comment>
<keyword evidence="3 4" id="KW-0067">ATP-binding</keyword>
<evidence type="ECO:0000313" key="5">
    <source>
        <dbReference type="EMBL" id="JAD87013.1"/>
    </source>
</evidence>
<evidence type="ECO:0000256" key="3">
    <source>
        <dbReference type="ARBA" id="ARBA00022840"/>
    </source>
</evidence>
<reference evidence="5" key="2">
    <citation type="journal article" date="2015" name="Data Brief">
        <title>Shoot transcriptome of the giant reed, Arundo donax.</title>
        <authorList>
            <person name="Barrero R.A."/>
            <person name="Guerrero F.D."/>
            <person name="Moolhuijzen P."/>
            <person name="Goolsby J.A."/>
            <person name="Tidwell J."/>
            <person name="Bellgard S.E."/>
            <person name="Bellgard M.I."/>
        </authorList>
    </citation>
    <scope>NUCLEOTIDE SEQUENCE</scope>
    <source>
        <tissue evidence="5">Shoot tissue taken approximately 20 cm above the soil surface</tissue>
    </source>
</reference>
<reference evidence="5" key="1">
    <citation type="submission" date="2014-09" db="EMBL/GenBank/DDBJ databases">
        <authorList>
            <person name="Magalhaes I.L.F."/>
            <person name="Oliveira U."/>
            <person name="Santos F.R."/>
            <person name="Vidigal T.H.D.A."/>
            <person name="Brescovit A.D."/>
            <person name="Santos A.J."/>
        </authorList>
    </citation>
    <scope>NUCLEOTIDE SEQUENCE</scope>
    <source>
        <tissue evidence="5">Shoot tissue taken approximately 20 cm above the soil surface</tissue>
    </source>
</reference>
<dbReference type="GO" id="GO:0005795">
    <property type="term" value="C:Golgi stack"/>
    <property type="evidence" value="ECO:0007669"/>
    <property type="project" value="TreeGrafter"/>
</dbReference>
<keyword evidence="4" id="KW-0653">Protein transport</keyword>
<dbReference type="FunFam" id="3.40.50.300:FF:000166">
    <property type="entry name" value="vesicle-fusing ATPase isoform X1"/>
    <property type="match status" value="1"/>
</dbReference>
<dbReference type="PANTHER" id="PTHR23078">
    <property type="entry name" value="VESICULAR-FUSION PROTEIN NSF"/>
    <property type="match status" value="1"/>
</dbReference>
<dbReference type="GO" id="GO:0016887">
    <property type="term" value="F:ATP hydrolysis activity"/>
    <property type="evidence" value="ECO:0007669"/>
    <property type="project" value="InterPro"/>
</dbReference>
<dbReference type="PANTHER" id="PTHR23078:SF3">
    <property type="entry name" value="VESICLE-FUSING ATPASE"/>
    <property type="match status" value="1"/>
</dbReference>
<dbReference type="EC" id="3.6.4.6" evidence="4"/>
<keyword evidence="4" id="KW-0479">Metal-binding</keyword>
<dbReference type="GO" id="GO:0005524">
    <property type="term" value="F:ATP binding"/>
    <property type="evidence" value="ECO:0007669"/>
    <property type="project" value="UniProtKB-UniRule"/>
</dbReference>
<accession>A0A0A9DK02</accession>
<keyword evidence="2 4" id="KW-0547">Nucleotide-binding</keyword>
<keyword evidence="4" id="KW-0813">Transport</keyword>
<protein>
    <recommendedName>
        <fullName evidence="4">Vesicle-fusing ATPase</fullName>
        <ecNumber evidence="4">3.6.4.6</ecNumber>
    </recommendedName>
</protein>
<dbReference type="EMBL" id="GBRH01210882">
    <property type="protein sequence ID" value="JAD87013.1"/>
    <property type="molecule type" value="Transcribed_RNA"/>
</dbReference>
<dbReference type="InterPro" id="IPR027417">
    <property type="entry name" value="P-loop_NTPase"/>
</dbReference>
<keyword evidence="4" id="KW-0931">ER-Golgi transport</keyword>
<comment type="function">
    <text evidence="4">Required for vesicle-mediated transport. Catalyzes the fusion of transport vesicles within the Golgi cisternae. Is also required for transport from the endoplasmic reticulum to the Golgi stack. Seems to function as a fusion protein required for the delivery of cargo proteins to all compartments of the Golgi stack independent of vesicle origin.</text>
</comment>
<proteinExistence type="inferred from homology"/>
<sequence length="154" mass="17004">MTNRKDLLDEALLRPRRLEVHIEINLPDENGRLQILQIHTNKMKESSFLSPDVNLQELGCVVLLTGNPYKHIYQRAMHLVEQVKVSRGSPLVTCLLEGPAGSAKSAVAATVGIDSDFAYVKVISAETMIGFSESSNCARICKVFEDAYKSQLAS</sequence>
<evidence type="ECO:0000256" key="4">
    <source>
        <dbReference type="RuleBase" id="RU367045"/>
    </source>
</evidence>
<keyword evidence="4" id="KW-0963">Cytoplasm</keyword>
<evidence type="ECO:0000256" key="1">
    <source>
        <dbReference type="ARBA" id="ARBA00006914"/>
    </source>
</evidence>
<comment type="similarity">
    <text evidence="1 4">Belongs to the AAA ATPase family.</text>
</comment>
<dbReference type="InterPro" id="IPR039812">
    <property type="entry name" value="Vesicle-fus_ATPase"/>
</dbReference>